<evidence type="ECO:0000313" key="3">
    <source>
        <dbReference type="EMBL" id="MDB1839580.1"/>
    </source>
</evidence>
<dbReference type="PANTHER" id="PTHR12905">
    <property type="entry name" value="METALLOPHOSPHOESTERASE"/>
    <property type="match status" value="1"/>
</dbReference>
<sequence length="236" mass="27101">MKILAIADTEERCLWECFRKERFEGVDLILSAGDLDPDYLEFLVTVINRPLIYVRGNHDDRYARHAPGGCICVEDAVYVYRGVRIAGLGGSMRYRDGANMYTEREMAKRMRKLSRKVRMVGGCDILLTHAPAAGVGDLDDLPHQGFECFNTALESWNPDYMVHGHVHQCYGHDFQRERQHACGATIINASGYTQFELDQTRYPIRGWQAAWLNSQTMRRELKRHEAIESSTARTPW</sequence>
<feature type="domain" description="Calcineurin-like phosphoesterase" evidence="2">
    <location>
        <begin position="1"/>
        <end position="170"/>
    </location>
</feature>
<dbReference type="InterPro" id="IPR024654">
    <property type="entry name" value="Calcineurin-like_PHP_lpxH"/>
</dbReference>
<dbReference type="AlphaFoldDB" id="A0AAW6AMG5"/>
<accession>A0AAW6AMG5</accession>
<dbReference type="InterPro" id="IPR051693">
    <property type="entry name" value="UPF0046_metallophosphoest"/>
</dbReference>
<dbReference type="Proteomes" id="UP001212741">
    <property type="component" value="Unassembled WGS sequence"/>
</dbReference>
<dbReference type="InterPro" id="IPR029052">
    <property type="entry name" value="Metallo-depent_PP-like"/>
</dbReference>
<reference evidence="3" key="1">
    <citation type="submission" date="2023-01" db="EMBL/GenBank/DDBJ databases">
        <title>Human gut microbiome strain richness.</title>
        <authorList>
            <person name="Chen-Liaw A."/>
        </authorList>
    </citation>
    <scope>NUCLEOTIDE SEQUENCE</scope>
    <source>
        <strain evidence="3">D54st1_D6_D54t1_190329</strain>
    </source>
</reference>
<comment type="similarity">
    <text evidence="1">Belongs to the metallophosphoesterase superfamily. YfcE family.</text>
</comment>
<gene>
    <name evidence="3" type="ORF">PMW86_08265</name>
</gene>
<dbReference type="Gene3D" id="3.60.21.10">
    <property type="match status" value="1"/>
</dbReference>
<protein>
    <submittedName>
        <fullName evidence="3">Metallophosphoesterase family protein</fullName>
    </submittedName>
</protein>
<proteinExistence type="inferred from homology"/>
<dbReference type="RefSeq" id="WP_195520843.1">
    <property type="nucleotide sequence ID" value="NZ_JADNPG010000008.1"/>
</dbReference>
<evidence type="ECO:0000256" key="1">
    <source>
        <dbReference type="ARBA" id="ARBA00008950"/>
    </source>
</evidence>
<comment type="caution">
    <text evidence="3">The sequence shown here is derived from an EMBL/GenBank/DDBJ whole genome shotgun (WGS) entry which is preliminary data.</text>
</comment>
<dbReference type="PANTHER" id="PTHR12905:SF0">
    <property type="entry name" value="CALCINEURIN-LIKE PHOSPHOESTERASE DOMAIN-CONTAINING PROTEIN"/>
    <property type="match status" value="1"/>
</dbReference>
<dbReference type="EMBL" id="JAQLEC010000034">
    <property type="protein sequence ID" value="MDB1839580.1"/>
    <property type="molecule type" value="Genomic_DNA"/>
</dbReference>
<dbReference type="Pfam" id="PF12850">
    <property type="entry name" value="Metallophos_2"/>
    <property type="match status" value="1"/>
</dbReference>
<name>A0AAW6AMG5_9ACTN</name>
<organism evidence="3 4">
    <name type="scientific">Collinsella aerofaciens</name>
    <dbReference type="NCBI Taxonomy" id="74426"/>
    <lineage>
        <taxon>Bacteria</taxon>
        <taxon>Bacillati</taxon>
        <taxon>Actinomycetota</taxon>
        <taxon>Coriobacteriia</taxon>
        <taxon>Coriobacteriales</taxon>
        <taxon>Coriobacteriaceae</taxon>
        <taxon>Collinsella</taxon>
    </lineage>
</organism>
<dbReference type="SUPFAM" id="SSF56300">
    <property type="entry name" value="Metallo-dependent phosphatases"/>
    <property type="match status" value="1"/>
</dbReference>
<evidence type="ECO:0000259" key="2">
    <source>
        <dbReference type="Pfam" id="PF12850"/>
    </source>
</evidence>
<evidence type="ECO:0000313" key="4">
    <source>
        <dbReference type="Proteomes" id="UP001212741"/>
    </source>
</evidence>